<evidence type="ECO:0000256" key="1">
    <source>
        <dbReference type="ARBA" id="ARBA00022723"/>
    </source>
</evidence>
<evidence type="ECO:0000313" key="7">
    <source>
        <dbReference type="Proteomes" id="UP001151002"/>
    </source>
</evidence>
<dbReference type="InterPro" id="IPR023696">
    <property type="entry name" value="Ureohydrolase_dom_sf"/>
</dbReference>
<keyword evidence="2" id="KW-0378">Hydrolase</keyword>
<dbReference type="CDD" id="cd09999">
    <property type="entry name" value="Arginase-like_1"/>
    <property type="match status" value="1"/>
</dbReference>
<protein>
    <submittedName>
        <fullName evidence="6">Arginase family protein</fullName>
    </submittedName>
</protein>
<organism evidence="6 7">
    <name type="scientific">Paractinoplanes pyxinae</name>
    <dbReference type="NCBI Taxonomy" id="2997416"/>
    <lineage>
        <taxon>Bacteria</taxon>
        <taxon>Bacillati</taxon>
        <taxon>Actinomycetota</taxon>
        <taxon>Actinomycetes</taxon>
        <taxon>Micromonosporales</taxon>
        <taxon>Micromonosporaceae</taxon>
        <taxon>Paractinoplanes</taxon>
    </lineage>
</organism>
<comment type="similarity">
    <text evidence="4">Belongs to the arginase family.</text>
</comment>
<accession>A0ABT4B8U7</accession>
<proteinExistence type="inferred from homology"/>
<dbReference type="InterPro" id="IPR006035">
    <property type="entry name" value="Ureohydrolase"/>
</dbReference>
<name>A0ABT4B8U7_9ACTN</name>
<evidence type="ECO:0000313" key="6">
    <source>
        <dbReference type="EMBL" id="MCY1142926.1"/>
    </source>
</evidence>
<keyword evidence="3" id="KW-0464">Manganese</keyword>
<dbReference type="EMBL" id="JAPNTZ010000013">
    <property type="protein sequence ID" value="MCY1142926.1"/>
    <property type="molecule type" value="Genomic_DNA"/>
</dbReference>
<evidence type="ECO:0000256" key="5">
    <source>
        <dbReference type="SAM" id="MobiDB-lite"/>
    </source>
</evidence>
<dbReference type="Gene3D" id="3.40.800.10">
    <property type="entry name" value="Ureohydrolase domain"/>
    <property type="match status" value="1"/>
</dbReference>
<evidence type="ECO:0000256" key="3">
    <source>
        <dbReference type="ARBA" id="ARBA00023211"/>
    </source>
</evidence>
<evidence type="ECO:0000256" key="4">
    <source>
        <dbReference type="PROSITE-ProRule" id="PRU00742"/>
    </source>
</evidence>
<comment type="caution">
    <text evidence="6">The sequence shown here is derived from an EMBL/GenBank/DDBJ whole genome shotgun (WGS) entry which is preliminary data.</text>
</comment>
<keyword evidence="1" id="KW-0479">Metal-binding</keyword>
<dbReference type="PRINTS" id="PR00116">
    <property type="entry name" value="ARGINASE"/>
</dbReference>
<dbReference type="Proteomes" id="UP001151002">
    <property type="component" value="Unassembled WGS sequence"/>
</dbReference>
<dbReference type="PANTHER" id="PTHR43782:SF3">
    <property type="entry name" value="ARGINASE"/>
    <property type="match status" value="1"/>
</dbReference>
<dbReference type="PROSITE" id="PS51409">
    <property type="entry name" value="ARGINASE_2"/>
    <property type="match status" value="1"/>
</dbReference>
<evidence type="ECO:0000256" key="2">
    <source>
        <dbReference type="ARBA" id="ARBA00022801"/>
    </source>
</evidence>
<sequence length="304" mass="31101">MSRQWSVLGVPSSAGAHTPGLEQGPAALRAAGLVNDLRAGGLDVDDHGDVPGFRWCPDPARPNGQNAAAVAAVAEDVAVAVAGVLAIGRTPLVVGGDCSITVGVMAGFARAARDPALLYMDGGPDLFTPDSRANGNLDAMGVAHLLRLPGHLPEVAAVGPPLTPDRVVSYGDALPADGPDHERDLLEELSITRITALDVHNDAHAAATKALAAAESAGESFVLHFDVDVLRFADMPIADVPDSGGDPIGLSLHEAMTSVSVFARSPRLAALVLTEVNPDHAPDPDVLSDFTTALATALAVKSEV</sequence>
<dbReference type="Pfam" id="PF00491">
    <property type="entry name" value="Arginase"/>
    <property type="match status" value="1"/>
</dbReference>
<dbReference type="PANTHER" id="PTHR43782">
    <property type="entry name" value="ARGINASE"/>
    <property type="match status" value="1"/>
</dbReference>
<reference evidence="6" key="1">
    <citation type="submission" date="2022-11" db="EMBL/GenBank/DDBJ databases">
        <authorList>
            <person name="Somphong A."/>
            <person name="Phongsopitanun W."/>
        </authorList>
    </citation>
    <scope>NUCLEOTIDE SEQUENCE</scope>
    <source>
        <strain evidence="6">Pm04-4</strain>
    </source>
</reference>
<dbReference type="SUPFAM" id="SSF52768">
    <property type="entry name" value="Arginase/deacetylase"/>
    <property type="match status" value="1"/>
</dbReference>
<feature type="region of interest" description="Disordered" evidence="5">
    <location>
        <begin position="1"/>
        <end position="21"/>
    </location>
</feature>
<dbReference type="RefSeq" id="WP_267567377.1">
    <property type="nucleotide sequence ID" value="NZ_JAPNTZ010000013.1"/>
</dbReference>
<keyword evidence="7" id="KW-1185">Reference proteome</keyword>
<gene>
    <name evidence="6" type="ORF">OWR29_33450</name>
</gene>